<protein>
    <submittedName>
        <fullName evidence="1">Uncharacterized protein</fullName>
    </submittedName>
</protein>
<organism evidence="1 2">
    <name type="scientific">Meiothermus granaticius NBRC 107808</name>
    <dbReference type="NCBI Taxonomy" id="1227551"/>
    <lineage>
        <taxon>Bacteria</taxon>
        <taxon>Thermotogati</taxon>
        <taxon>Deinococcota</taxon>
        <taxon>Deinococci</taxon>
        <taxon>Thermales</taxon>
        <taxon>Thermaceae</taxon>
        <taxon>Meiothermus</taxon>
    </lineage>
</organism>
<name>A0A399F6C2_9DEIN</name>
<keyword evidence="2" id="KW-1185">Reference proteome</keyword>
<dbReference type="EMBL" id="QWLB01000036">
    <property type="protein sequence ID" value="RIH91640.1"/>
    <property type="molecule type" value="Genomic_DNA"/>
</dbReference>
<dbReference type="AlphaFoldDB" id="A0A399F6C2"/>
<evidence type="ECO:0000313" key="1">
    <source>
        <dbReference type="EMBL" id="RIH91640.1"/>
    </source>
</evidence>
<evidence type="ECO:0000313" key="2">
    <source>
        <dbReference type="Proteomes" id="UP000266178"/>
    </source>
</evidence>
<proteinExistence type="predicted"/>
<comment type="caution">
    <text evidence="1">The sequence shown here is derived from an EMBL/GenBank/DDBJ whole genome shotgun (WGS) entry which is preliminary data.</text>
</comment>
<gene>
    <name evidence="1" type="ORF">Mgrana_02450</name>
</gene>
<accession>A0A399F6C2</accession>
<reference evidence="1 2" key="1">
    <citation type="submission" date="2018-08" db="EMBL/GenBank/DDBJ databases">
        <title>Meiothermus granaticius genome AF-68 sequencing project.</title>
        <authorList>
            <person name="Da Costa M.S."/>
            <person name="Albuquerque L."/>
            <person name="Raposo P."/>
            <person name="Froufe H.J.C."/>
            <person name="Barroso C.S."/>
            <person name="Egas C."/>
        </authorList>
    </citation>
    <scope>NUCLEOTIDE SEQUENCE [LARGE SCALE GENOMIC DNA]</scope>
    <source>
        <strain evidence="1 2">AF-68</strain>
    </source>
</reference>
<sequence>MVIRKEVNVARLRELHDELERLTFGGTQPLSVSDTERLYCEALAAAGGDTRRLAFLLGSANPSWHRPKP</sequence>
<dbReference type="Proteomes" id="UP000266178">
    <property type="component" value="Unassembled WGS sequence"/>
</dbReference>
<dbReference type="RefSeq" id="WP_119357911.1">
    <property type="nucleotide sequence ID" value="NZ_BJXM01000047.1"/>
</dbReference>